<feature type="compositionally biased region" description="Basic and acidic residues" evidence="1">
    <location>
        <begin position="311"/>
        <end position="320"/>
    </location>
</feature>
<dbReference type="VEuPathDB" id="CryptoDB:Cvel_21516"/>
<dbReference type="AlphaFoldDB" id="A0A0G4GEH6"/>
<reference evidence="2" key="1">
    <citation type="submission" date="2014-11" db="EMBL/GenBank/DDBJ databases">
        <authorList>
            <person name="Otto D Thomas"/>
            <person name="Naeem Raeece"/>
        </authorList>
    </citation>
    <scope>NUCLEOTIDE SEQUENCE</scope>
</reference>
<evidence type="ECO:0000313" key="2">
    <source>
        <dbReference type="EMBL" id="CEM27777.1"/>
    </source>
</evidence>
<feature type="region of interest" description="Disordered" evidence="1">
    <location>
        <begin position="646"/>
        <end position="699"/>
    </location>
</feature>
<feature type="compositionally biased region" description="Basic and acidic residues" evidence="1">
    <location>
        <begin position="479"/>
        <end position="491"/>
    </location>
</feature>
<feature type="region of interest" description="Disordered" evidence="1">
    <location>
        <begin position="479"/>
        <end position="533"/>
    </location>
</feature>
<sequence>MAMFLKNLLKRPSALRELGDFLTGDGSNESALRGQTLIGRIAAGVIQEDDEGSGTILRLLPQIAQALDLSVGEKGVGALFLFEMGGHLEMTYNFRCVEGVYTHLLSDRTSAFRALYHLGRCQLMTAESETDLKVAESLLWLAKSAHGDRNQETASLAHSRLALLLCQAGAVRQREAEEELRQLRTPKSPSGRFTRRLAQCVLHYFDPLLPPSPHFPGPITPLDNHSGDVSRLLFSVDNVLPPRLLSRLQAAFGVGSPFWREHRYDVERSSYFSYLHVLGKEGDTAWEGVKKKQKGGHRQAVGKPSDKKKRRLEEGEKEETGDSPSDASEAFSSSAPQGSCVLPVLFEHLQTLLEPVFPRVREAKSAEWWGHCRPHQSGHQFHFDSENEGKGEVLNPIVSTVLYLTPEGIGGPTLVTDLPFRDEQGGRVERLAERGWMTLPRENRLTAFRGDLLHGVIPGRGVAPLYRVLRDLQTCDLLDEKDNKGGKEGEGKKRKRPGESSPASSSSEEEEQEETTGKDINGGKRKRTFPEKQKEKILKLKSIEDALQRTGQTNSTAKGPLRRVTLMVAFWAHVPRRPYQEGMPGSAQSFPFPVDAATPRGNHKWPLLFYADASKEIPRLAEECARHSPGSPGQVFPVSPVWEALAPSPSASSMTTSKAAGGQKGQDGSHPPGDLEEVKRGKKQKAGQLPHYNECFQGF</sequence>
<feature type="compositionally biased region" description="Low complexity" evidence="1">
    <location>
        <begin position="646"/>
        <end position="660"/>
    </location>
</feature>
<feature type="compositionally biased region" description="Low complexity" evidence="1">
    <location>
        <begin position="322"/>
        <end position="334"/>
    </location>
</feature>
<accession>A0A0G4GEH6</accession>
<organism evidence="2">
    <name type="scientific">Chromera velia CCMP2878</name>
    <dbReference type="NCBI Taxonomy" id="1169474"/>
    <lineage>
        <taxon>Eukaryota</taxon>
        <taxon>Sar</taxon>
        <taxon>Alveolata</taxon>
        <taxon>Colpodellida</taxon>
        <taxon>Chromeraceae</taxon>
        <taxon>Chromera</taxon>
    </lineage>
</organism>
<evidence type="ECO:0000256" key="1">
    <source>
        <dbReference type="SAM" id="MobiDB-lite"/>
    </source>
</evidence>
<protein>
    <submittedName>
        <fullName evidence="2">Uncharacterized protein</fullName>
    </submittedName>
</protein>
<feature type="region of interest" description="Disordered" evidence="1">
    <location>
        <begin position="288"/>
        <end position="334"/>
    </location>
</feature>
<proteinExistence type="predicted"/>
<gene>
    <name evidence="2" type="ORF">Cvel_21516</name>
</gene>
<dbReference type="EMBL" id="CDMZ01001132">
    <property type="protein sequence ID" value="CEM27777.1"/>
    <property type="molecule type" value="Genomic_DNA"/>
</dbReference>
<name>A0A0G4GEH6_9ALVE</name>